<dbReference type="Proteomes" id="UP001175271">
    <property type="component" value="Unassembled WGS sequence"/>
</dbReference>
<keyword evidence="2" id="KW-0812">Transmembrane</keyword>
<evidence type="ECO:0000256" key="1">
    <source>
        <dbReference type="SAM" id="Coils"/>
    </source>
</evidence>
<organism evidence="4 5">
    <name type="scientific">Steinernema hermaphroditum</name>
    <dbReference type="NCBI Taxonomy" id="289476"/>
    <lineage>
        <taxon>Eukaryota</taxon>
        <taxon>Metazoa</taxon>
        <taxon>Ecdysozoa</taxon>
        <taxon>Nematoda</taxon>
        <taxon>Chromadorea</taxon>
        <taxon>Rhabditida</taxon>
        <taxon>Tylenchina</taxon>
        <taxon>Panagrolaimomorpha</taxon>
        <taxon>Strongyloidoidea</taxon>
        <taxon>Steinernematidae</taxon>
        <taxon>Steinernema</taxon>
    </lineage>
</organism>
<feature type="transmembrane region" description="Helical" evidence="2">
    <location>
        <begin position="383"/>
        <end position="402"/>
    </location>
</feature>
<dbReference type="PANTHER" id="PTHR37984:SF5">
    <property type="entry name" value="PROTEIN NYNRIN-LIKE"/>
    <property type="match status" value="1"/>
</dbReference>
<evidence type="ECO:0000259" key="3">
    <source>
        <dbReference type="PROSITE" id="PS50994"/>
    </source>
</evidence>
<feature type="domain" description="Integrase catalytic" evidence="3">
    <location>
        <begin position="449"/>
        <end position="543"/>
    </location>
</feature>
<comment type="caution">
    <text evidence="4">The sequence shown here is derived from an EMBL/GenBank/DDBJ whole genome shotgun (WGS) entry which is preliminary data.</text>
</comment>
<dbReference type="Gene3D" id="3.30.420.10">
    <property type="entry name" value="Ribonuclease H-like superfamily/Ribonuclease H"/>
    <property type="match status" value="1"/>
</dbReference>
<dbReference type="InterPro" id="IPR012337">
    <property type="entry name" value="RNaseH-like_sf"/>
</dbReference>
<dbReference type="GO" id="GO:0003676">
    <property type="term" value="F:nucleic acid binding"/>
    <property type="evidence" value="ECO:0007669"/>
    <property type="project" value="InterPro"/>
</dbReference>
<keyword evidence="1" id="KW-0175">Coiled coil</keyword>
<feature type="coiled-coil region" evidence="1">
    <location>
        <begin position="279"/>
        <end position="340"/>
    </location>
</feature>
<dbReference type="InterPro" id="IPR001584">
    <property type="entry name" value="Integrase_cat-core"/>
</dbReference>
<evidence type="ECO:0000313" key="4">
    <source>
        <dbReference type="EMBL" id="KAK0402280.1"/>
    </source>
</evidence>
<dbReference type="GO" id="GO:0015074">
    <property type="term" value="P:DNA integration"/>
    <property type="evidence" value="ECO:0007669"/>
    <property type="project" value="InterPro"/>
</dbReference>
<feature type="transmembrane region" description="Helical" evidence="2">
    <location>
        <begin position="408"/>
        <end position="434"/>
    </location>
</feature>
<dbReference type="PANTHER" id="PTHR37984">
    <property type="entry name" value="PROTEIN CBG26694"/>
    <property type="match status" value="1"/>
</dbReference>
<evidence type="ECO:0000256" key="2">
    <source>
        <dbReference type="SAM" id="Phobius"/>
    </source>
</evidence>
<gene>
    <name evidence="4" type="ORF">QR680_016247</name>
</gene>
<proteinExistence type="predicted"/>
<dbReference type="InterPro" id="IPR055261">
    <property type="entry name" value="PI_transfer_N"/>
</dbReference>
<accession>A0AA39HAK5</accession>
<sequence length="610" mass="70778">MGLVEHISQFTDILACSLFFSPLEPVINLTQLKIAGYTMRITEYRIMLPYSIEEVESMSSYLMSQIKERAKQGVESERDYYGEAIWRQWFKVKKDSKNYNARFTYYQDNNWIMPKWRQSMFTDDNNVLDVRYWLVYGSITKSLITMSVVDKFYCETYCKVRDYARTGHDNNIFRLYEEQLAQRKIIAVSVRKAGDLISCGTIEDEDVPLNEVHDDWVQQSLRVGSPVTCVYYLTCVDFPYKMQAYMEKYMATKLRENILMYHLKNLANLGARMKQGNVKAEIAANKKRCDEKMDELEKESASYDQFMAYGLDTIKMEEWLKNYRIAIRELEVKATVTQRRCSLESILVGTIVIGCIYGLLGSMGMILTIAASVNETIITPYEVLASVVFVIMAVLAICGVMEKRVIYLQWLLVSMAILMAFLVVSMFVTLLLALQSENMFRKDSKEGRSDNASIFTSEFFKYFCSLLEIDKIFSTPHYHQSNACVERSFRTCSLTLRKLSQQSSVEFDELLPYVAWAHNTTVLDTPYALIFGRDPPMAINKCLDRRCNKTFEPSQVEEYKEALITNLRESWKVAHEQATKARLTSFDPRSADFRRARSSDRRLKLLPKKS</sequence>
<dbReference type="AlphaFoldDB" id="A0AA39HAK5"/>
<keyword evidence="2" id="KW-0472">Membrane</keyword>
<evidence type="ECO:0000313" key="5">
    <source>
        <dbReference type="Proteomes" id="UP001175271"/>
    </source>
</evidence>
<dbReference type="SUPFAM" id="SSF53098">
    <property type="entry name" value="Ribonuclease H-like"/>
    <property type="match status" value="1"/>
</dbReference>
<dbReference type="InterPro" id="IPR023393">
    <property type="entry name" value="START-like_dom_sf"/>
</dbReference>
<dbReference type="Gene3D" id="3.30.530.20">
    <property type="match status" value="1"/>
</dbReference>
<dbReference type="InterPro" id="IPR050951">
    <property type="entry name" value="Retrovirus_Pol_polyprotein"/>
</dbReference>
<keyword evidence="5" id="KW-1185">Reference proteome</keyword>
<reference evidence="4" key="1">
    <citation type="submission" date="2023-06" db="EMBL/GenBank/DDBJ databases">
        <title>Genomic analysis of the entomopathogenic nematode Steinernema hermaphroditum.</title>
        <authorList>
            <person name="Schwarz E.M."/>
            <person name="Heppert J.K."/>
            <person name="Baniya A."/>
            <person name="Schwartz H.T."/>
            <person name="Tan C.-H."/>
            <person name="Antoshechkin I."/>
            <person name="Sternberg P.W."/>
            <person name="Goodrich-Blair H."/>
            <person name="Dillman A.R."/>
        </authorList>
    </citation>
    <scope>NUCLEOTIDE SEQUENCE</scope>
    <source>
        <strain evidence="4">PS9179</strain>
        <tissue evidence="4">Whole animal</tissue>
    </source>
</reference>
<dbReference type="InterPro" id="IPR036397">
    <property type="entry name" value="RNaseH_sf"/>
</dbReference>
<dbReference type="SUPFAM" id="SSF55961">
    <property type="entry name" value="Bet v1-like"/>
    <property type="match status" value="1"/>
</dbReference>
<dbReference type="Pfam" id="PF02121">
    <property type="entry name" value="IP_trans"/>
    <property type="match status" value="1"/>
</dbReference>
<dbReference type="EMBL" id="JAUCMV010000004">
    <property type="protein sequence ID" value="KAK0402280.1"/>
    <property type="molecule type" value="Genomic_DNA"/>
</dbReference>
<feature type="transmembrane region" description="Helical" evidence="2">
    <location>
        <begin position="346"/>
        <end position="371"/>
    </location>
</feature>
<name>A0AA39HAK5_9BILA</name>
<dbReference type="PROSITE" id="PS50994">
    <property type="entry name" value="INTEGRASE"/>
    <property type="match status" value="1"/>
</dbReference>
<keyword evidence="2" id="KW-1133">Transmembrane helix</keyword>
<protein>
    <recommendedName>
        <fullName evidence="3">Integrase catalytic domain-containing protein</fullName>
    </recommendedName>
</protein>